<accession>A0A1J7IKE4</accession>
<keyword evidence="5" id="KW-1185">Reference proteome</keyword>
<dbReference type="CDD" id="cd02440">
    <property type="entry name" value="AdoMet_MTases"/>
    <property type="match status" value="1"/>
</dbReference>
<dbReference type="GO" id="GO:0030488">
    <property type="term" value="P:tRNA methylation"/>
    <property type="evidence" value="ECO:0007669"/>
    <property type="project" value="TreeGrafter"/>
</dbReference>
<dbReference type="GO" id="GO:0106335">
    <property type="term" value="F:tRNA (5-carboxymethyluridine(34)-5-O)-methyltransferase activity"/>
    <property type="evidence" value="ECO:0007669"/>
    <property type="project" value="TreeGrafter"/>
</dbReference>
<dbReference type="STRING" id="1408157.A0A1J7IKE4"/>
<dbReference type="GO" id="GO:0000049">
    <property type="term" value="F:tRNA binding"/>
    <property type="evidence" value="ECO:0007669"/>
    <property type="project" value="TreeGrafter"/>
</dbReference>
<keyword evidence="2 4" id="KW-0808">Transferase</keyword>
<evidence type="ECO:0000256" key="1">
    <source>
        <dbReference type="ARBA" id="ARBA00022603"/>
    </source>
</evidence>
<protein>
    <submittedName>
        <fullName evidence="4">S-adenosyl-L-methionine-dependent methyltransferase</fullName>
    </submittedName>
</protein>
<evidence type="ECO:0000313" key="5">
    <source>
        <dbReference type="Proteomes" id="UP000182658"/>
    </source>
</evidence>
<feature type="non-terminal residue" evidence="4">
    <location>
        <position position="227"/>
    </location>
</feature>
<dbReference type="Gene3D" id="3.40.50.150">
    <property type="entry name" value="Vaccinia Virus protein VP39"/>
    <property type="match status" value="1"/>
</dbReference>
<keyword evidence="1 4" id="KW-0489">Methyltransferase</keyword>
<dbReference type="GO" id="GO:0005737">
    <property type="term" value="C:cytoplasm"/>
    <property type="evidence" value="ECO:0007669"/>
    <property type="project" value="TreeGrafter"/>
</dbReference>
<gene>
    <name evidence="4" type="ORF">CONLIGDRAFT_545089</name>
</gene>
<feature type="non-terminal residue" evidence="4">
    <location>
        <position position="1"/>
    </location>
</feature>
<proteinExistence type="predicted"/>
<dbReference type="Pfam" id="PF08241">
    <property type="entry name" value="Methyltransf_11"/>
    <property type="match status" value="1"/>
</dbReference>
<dbReference type="GO" id="GO:0002098">
    <property type="term" value="P:tRNA wobble uridine modification"/>
    <property type="evidence" value="ECO:0007669"/>
    <property type="project" value="TreeGrafter"/>
</dbReference>
<dbReference type="GO" id="GO:0008757">
    <property type="term" value="F:S-adenosylmethionine-dependent methyltransferase activity"/>
    <property type="evidence" value="ECO:0007669"/>
    <property type="project" value="InterPro"/>
</dbReference>
<sequence length="227" mass="25375">QDPALYEQTHVHSVYSSIAPHFSATRHKPWPRVAQFLLSQPPGSVGLDVGCGNGKYMSVNPAVYLIGSDRSGELVRLARDGGEAGEKREVLTADGLALPFRGEAVDFVICVAVVHHFSTRERRVEGIRGLLGCVRPTTKGKEDGGKVLVYVWALEQGDSRRGWDEGAEQDQLVPWKETEEKEKEKTYQRYYHLYRKGELEEDFEAAGGVVLESGYERDNWWVVAANV</sequence>
<name>A0A1J7IKE4_9PEZI</name>
<dbReference type="AlphaFoldDB" id="A0A1J7IKE4"/>
<reference evidence="4 5" key="1">
    <citation type="submission" date="2016-10" db="EMBL/GenBank/DDBJ databases">
        <title>Draft genome sequence of Coniochaeta ligniaria NRRL30616, a lignocellulolytic fungus for bioabatement of inhibitors in plant biomass hydrolysates.</title>
        <authorList>
            <consortium name="DOE Joint Genome Institute"/>
            <person name="Jimenez D.J."/>
            <person name="Hector R.E."/>
            <person name="Riley R."/>
            <person name="Sun H."/>
            <person name="Grigoriev I.V."/>
            <person name="Van Elsas J.D."/>
            <person name="Nichols N.N."/>
        </authorList>
    </citation>
    <scope>NUCLEOTIDE SEQUENCE [LARGE SCALE GENOMIC DNA]</scope>
    <source>
        <strain evidence="4 5">NRRL 30616</strain>
    </source>
</reference>
<dbReference type="InterPro" id="IPR029063">
    <property type="entry name" value="SAM-dependent_MTases_sf"/>
</dbReference>
<dbReference type="InterPro" id="IPR051422">
    <property type="entry name" value="AlkB_tRNA_MeTrf/Diox"/>
</dbReference>
<dbReference type="EMBL" id="KV875099">
    <property type="protein sequence ID" value="OIW27942.1"/>
    <property type="molecule type" value="Genomic_DNA"/>
</dbReference>
<dbReference type="Proteomes" id="UP000182658">
    <property type="component" value="Unassembled WGS sequence"/>
</dbReference>
<dbReference type="FunCoup" id="A0A1J7IKE4">
    <property type="interactions" value="42"/>
</dbReference>
<dbReference type="GO" id="GO:0005634">
    <property type="term" value="C:nucleus"/>
    <property type="evidence" value="ECO:0007669"/>
    <property type="project" value="TreeGrafter"/>
</dbReference>
<evidence type="ECO:0000313" key="4">
    <source>
        <dbReference type="EMBL" id="OIW27942.1"/>
    </source>
</evidence>
<dbReference type="OrthoDB" id="271595at2759"/>
<dbReference type="InParanoid" id="A0A1J7IKE4"/>
<evidence type="ECO:0000259" key="3">
    <source>
        <dbReference type="Pfam" id="PF08241"/>
    </source>
</evidence>
<dbReference type="InterPro" id="IPR013216">
    <property type="entry name" value="Methyltransf_11"/>
</dbReference>
<evidence type="ECO:0000256" key="2">
    <source>
        <dbReference type="ARBA" id="ARBA00022679"/>
    </source>
</evidence>
<dbReference type="SUPFAM" id="SSF53335">
    <property type="entry name" value="S-adenosyl-L-methionine-dependent methyltransferases"/>
    <property type="match status" value="1"/>
</dbReference>
<dbReference type="PANTHER" id="PTHR13069">
    <property type="entry name" value="ALKYLATED DNA REPAIR PROTEIN ALKB HOMOLOG 8"/>
    <property type="match status" value="1"/>
</dbReference>
<feature type="domain" description="Methyltransferase type 11" evidence="3">
    <location>
        <begin position="47"/>
        <end position="130"/>
    </location>
</feature>
<organism evidence="4 5">
    <name type="scientific">Coniochaeta ligniaria NRRL 30616</name>
    <dbReference type="NCBI Taxonomy" id="1408157"/>
    <lineage>
        <taxon>Eukaryota</taxon>
        <taxon>Fungi</taxon>
        <taxon>Dikarya</taxon>
        <taxon>Ascomycota</taxon>
        <taxon>Pezizomycotina</taxon>
        <taxon>Sordariomycetes</taxon>
        <taxon>Sordariomycetidae</taxon>
        <taxon>Coniochaetales</taxon>
        <taxon>Coniochaetaceae</taxon>
        <taxon>Coniochaeta</taxon>
    </lineage>
</organism>
<dbReference type="PANTHER" id="PTHR13069:SF21">
    <property type="entry name" value="ALKYLATED DNA REPAIR PROTEIN ALKB HOMOLOG 8"/>
    <property type="match status" value="1"/>
</dbReference>